<dbReference type="InterPro" id="IPR011250">
    <property type="entry name" value="OMP/PagP_B-barrel"/>
</dbReference>
<accession>A0ABU6J5Z3</accession>
<reference evidence="5 6" key="1">
    <citation type="submission" date="2023-10" db="EMBL/GenBank/DDBJ databases">
        <title>Noviherbaspirillum sp. CPCC 100848 genome assembly.</title>
        <authorList>
            <person name="Li X.Y."/>
            <person name="Fang X.M."/>
        </authorList>
    </citation>
    <scope>NUCLEOTIDE SEQUENCE [LARGE SCALE GENOMIC DNA]</scope>
    <source>
        <strain evidence="5 6">CPCC 100848</strain>
    </source>
</reference>
<evidence type="ECO:0000256" key="1">
    <source>
        <dbReference type="ARBA" id="ARBA00004442"/>
    </source>
</evidence>
<evidence type="ECO:0000313" key="6">
    <source>
        <dbReference type="Proteomes" id="UP001352263"/>
    </source>
</evidence>
<feature type="signal peptide" evidence="3">
    <location>
        <begin position="1"/>
        <end position="24"/>
    </location>
</feature>
<feature type="region of interest" description="Disordered" evidence="2">
    <location>
        <begin position="253"/>
        <end position="277"/>
    </location>
</feature>
<dbReference type="SUPFAM" id="SSF56925">
    <property type="entry name" value="OMPA-like"/>
    <property type="match status" value="1"/>
</dbReference>
<evidence type="ECO:0000256" key="3">
    <source>
        <dbReference type="SAM" id="SignalP"/>
    </source>
</evidence>
<proteinExistence type="predicted"/>
<feature type="compositionally biased region" description="Low complexity" evidence="2">
    <location>
        <begin position="32"/>
        <end position="45"/>
    </location>
</feature>
<evidence type="ECO:0000313" key="5">
    <source>
        <dbReference type="EMBL" id="MEC4718821.1"/>
    </source>
</evidence>
<gene>
    <name evidence="5" type="ORF">RY831_06665</name>
</gene>
<feature type="chain" id="PRO_5046590973" description="Transferrin-binding protein B C-lobe/N-lobe beta-barrel domain-containing protein" evidence="3">
    <location>
        <begin position="25"/>
        <end position="513"/>
    </location>
</feature>
<name>A0ABU6J5Z3_9BURK</name>
<feature type="compositionally biased region" description="Gly residues" evidence="2">
    <location>
        <begin position="46"/>
        <end position="68"/>
    </location>
</feature>
<dbReference type="InterPro" id="IPR001677">
    <property type="entry name" value="TbpB_B_D"/>
</dbReference>
<feature type="region of interest" description="Disordered" evidence="2">
    <location>
        <begin position="28"/>
        <end position="89"/>
    </location>
</feature>
<dbReference type="EMBL" id="JAWIIV010000004">
    <property type="protein sequence ID" value="MEC4718821.1"/>
    <property type="molecule type" value="Genomic_DNA"/>
</dbReference>
<keyword evidence="3" id="KW-0732">Signal</keyword>
<evidence type="ECO:0000256" key="2">
    <source>
        <dbReference type="SAM" id="MobiDB-lite"/>
    </source>
</evidence>
<comment type="subcellular location">
    <subcellularLocation>
        <location evidence="1">Cell outer membrane</location>
    </subcellularLocation>
</comment>
<dbReference type="RefSeq" id="WP_326505543.1">
    <property type="nucleotide sequence ID" value="NZ_JAWIIV010000004.1"/>
</dbReference>
<sequence>MMKTFGLNLKPLCLALLAAGFLSACGGGGGSDSAAPSPGTTTPGGTTPGGTTPGGTTPGGTTPGGTTPGGTTPDTGTPSTAVPPVSSTASMVMSCPGGATVQCSGDSIIRTDNDITLTSSGVQAYGQSTSDLANPIVVRTGASGFAPASGGHAEIRISKVDASATPSAPIVILRNLGLSWDNRVDRPPIVETFNTTQGRTILAADGTVSSAALPAPTDLNYYNFATLGPAATQANYANNRYFPRADPSRCGPGVTSCPTVETTGPRLTPGEWRTGNTAAPDNLYATRLHEDGDIHSGNATPGSTPAWLDGGNGIGIPFPGSKGYRGFDNWSLRYANLGAWVTQDTVIIEEWARAGNEHNKNRRGVVAYGAVTDPAAVPSTGTFTYTGFSYGWYSPNSSADPSVFRGTATITVNFATRQVTVEVQNTNTNEENSVAVPVAFRTTVNMGAANTNVANYLTGTVTAGNLSGGVGGRYFGPVANGAPAEMGGTFRMTNPATGQMVVGGFMAAAPGSR</sequence>
<dbReference type="Proteomes" id="UP001352263">
    <property type="component" value="Unassembled WGS sequence"/>
</dbReference>
<keyword evidence="6" id="KW-1185">Reference proteome</keyword>
<feature type="domain" description="Transferrin-binding protein B C-lobe/N-lobe beta-barrel" evidence="4">
    <location>
        <begin position="377"/>
        <end position="507"/>
    </location>
</feature>
<organism evidence="5 6">
    <name type="scientific">Noviherbaspirillum album</name>
    <dbReference type="NCBI Taxonomy" id="3080276"/>
    <lineage>
        <taxon>Bacteria</taxon>
        <taxon>Pseudomonadati</taxon>
        <taxon>Pseudomonadota</taxon>
        <taxon>Betaproteobacteria</taxon>
        <taxon>Burkholderiales</taxon>
        <taxon>Oxalobacteraceae</taxon>
        <taxon>Noviherbaspirillum</taxon>
    </lineage>
</organism>
<dbReference type="Gene3D" id="2.40.160.90">
    <property type="match status" value="1"/>
</dbReference>
<protein>
    <recommendedName>
        <fullName evidence="4">Transferrin-binding protein B C-lobe/N-lobe beta-barrel domain-containing protein</fullName>
    </recommendedName>
</protein>
<evidence type="ECO:0000259" key="4">
    <source>
        <dbReference type="Pfam" id="PF01298"/>
    </source>
</evidence>
<feature type="compositionally biased region" description="Low complexity" evidence="2">
    <location>
        <begin position="69"/>
        <end position="80"/>
    </location>
</feature>
<dbReference type="PROSITE" id="PS51257">
    <property type="entry name" value="PROKAR_LIPOPROTEIN"/>
    <property type="match status" value="1"/>
</dbReference>
<dbReference type="Pfam" id="PF01298">
    <property type="entry name" value="TbpB_B_D"/>
    <property type="match status" value="1"/>
</dbReference>
<comment type="caution">
    <text evidence="5">The sequence shown here is derived from an EMBL/GenBank/DDBJ whole genome shotgun (WGS) entry which is preliminary data.</text>
</comment>